<protein>
    <submittedName>
        <fullName evidence="1">Uncharacterized protein</fullName>
    </submittedName>
</protein>
<name>A0ABC9XJI7_GRUJA</name>
<gene>
    <name evidence="1" type="ORF">GRJ2_002246900</name>
</gene>
<evidence type="ECO:0000313" key="2">
    <source>
        <dbReference type="Proteomes" id="UP001623348"/>
    </source>
</evidence>
<dbReference type="EMBL" id="BAAFJT010000018">
    <property type="protein sequence ID" value="GAB0197815.1"/>
    <property type="molecule type" value="Genomic_DNA"/>
</dbReference>
<keyword evidence="2" id="KW-1185">Reference proteome</keyword>
<reference evidence="1 2" key="1">
    <citation type="submission" date="2024-06" db="EMBL/GenBank/DDBJ databases">
        <title>The draft genome of Grus japonensis, version 3.</title>
        <authorList>
            <person name="Nabeshima K."/>
            <person name="Suzuki S."/>
            <person name="Onuma M."/>
        </authorList>
    </citation>
    <scope>NUCLEOTIDE SEQUENCE [LARGE SCALE GENOMIC DNA]</scope>
    <source>
        <strain evidence="1 2">451A</strain>
    </source>
</reference>
<evidence type="ECO:0000313" key="1">
    <source>
        <dbReference type="EMBL" id="GAB0197815.1"/>
    </source>
</evidence>
<accession>A0ABC9XJI7</accession>
<organism evidence="1 2">
    <name type="scientific">Grus japonensis</name>
    <name type="common">Japanese crane</name>
    <name type="synonym">Red-crowned crane</name>
    <dbReference type="NCBI Taxonomy" id="30415"/>
    <lineage>
        <taxon>Eukaryota</taxon>
        <taxon>Metazoa</taxon>
        <taxon>Chordata</taxon>
        <taxon>Craniata</taxon>
        <taxon>Vertebrata</taxon>
        <taxon>Euteleostomi</taxon>
        <taxon>Archelosauria</taxon>
        <taxon>Archosauria</taxon>
        <taxon>Dinosauria</taxon>
        <taxon>Saurischia</taxon>
        <taxon>Theropoda</taxon>
        <taxon>Coelurosauria</taxon>
        <taxon>Aves</taxon>
        <taxon>Neognathae</taxon>
        <taxon>Neoaves</taxon>
        <taxon>Gruiformes</taxon>
        <taxon>Gruidae</taxon>
        <taxon>Grus</taxon>
    </lineage>
</organism>
<proteinExistence type="predicted"/>
<dbReference type="Proteomes" id="UP001623348">
    <property type="component" value="Unassembled WGS sequence"/>
</dbReference>
<sequence length="153" mass="17019">MSEQPRMNFLRPTWSMTGCQSLLRKQFLNYRIAHVNEGSERAALVGTWPPARVNPPQLVILSKVARDNDKVTNTAPWEQQDGPRCRQQIGGAAGTAEKLKISTVQKSTEPEEKEKEAFTKLFSQERQQITSVGVFLRPRLGGDAVLAARGLAC</sequence>
<dbReference type="AlphaFoldDB" id="A0ABC9XJI7"/>
<comment type="caution">
    <text evidence="1">The sequence shown here is derived from an EMBL/GenBank/DDBJ whole genome shotgun (WGS) entry which is preliminary data.</text>
</comment>